<keyword evidence="1" id="KW-0677">Repeat</keyword>
<evidence type="ECO:0000313" key="5">
    <source>
        <dbReference type="Proteomes" id="UP000246740"/>
    </source>
</evidence>
<feature type="compositionally biased region" description="Acidic residues" evidence="2">
    <location>
        <begin position="715"/>
        <end position="724"/>
    </location>
</feature>
<gene>
    <name evidence="4" type="ORF">BCV70DRAFT_200742</name>
</gene>
<dbReference type="AlphaFoldDB" id="A0A317XP12"/>
<feature type="domain" description="Pentatricopeptide repeat-containing protein-mitochondrial" evidence="3">
    <location>
        <begin position="481"/>
        <end position="582"/>
    </location>
</feature>
<feature type="region of interest" description="Disordered" evidence="2">
    <location>
        <begin position="448"/>
        <end position="470"/>
    </location>
</feature>
<reference evidence="4 5" key="1">
    <citation type="journal article" date="2018" name="Mol. Biol. Evol.">
        <title>Broad Genomic Sampling Reveals a Smut Pathogenic Ancestry of the Fungal Clade Ustilaginomycotina.</title>
        <authorList>
            <person name="Kijpornyongpan T."/>
            <person name="Mondo S.J."/>
            <person name="Barry K."/>
            <person name="Sandor L."/>
            <person name="Lee J."/>
            <person name="Lipzen A."/>
            <person name="Pangilinan J."/>
            <person name="LaButti K."/>
            <person name="Hainaut M."/>
            <person name="Henrissat B."/>
            <person name="Grigoriev I.V."/>
            <person name="Spatafora J.W."/>
            <person name="Aime M.C."/>
        </authorList>
    </citation>
    <scope>NUCLEOTIDE SEQUENCE [LARGE SCALE GENOMIC DNA]</scope>
    <source>
        <strain evidence="4 5">MCA 3645</strain>
    </source>
</reference>
<dbReference type="Gene3D" id="1.25.40.10">
    <property type="entry name" value="Tetratricopeptide repeat domain"/>
    <property type="match status" value="2"/>
</dbReference>
<dbReference type="PANTHER" id="PTHR47447">
    <property type="entry name" value="OS03G0856100 PROTEIN"/>
    <property type="match status" value="1"/>
</dbReference>
<dbReference type="InterPro" id="IPR057027">
    <property type="entry name" value="TPR_mt"/>
</dbReference>
<feature type="region of interest" description="Disordered" evidence="2">
    <location>
        <begin position="35"/>
        <end position="105"/>
    </location>
</feature>
<dbReference type="EMBL" id="KZ819194">
    <property type="protein sequence ID" value="PWY99831.1"/>
    <property type="molecule type" value="Genomic_DNA"/>
</dbReference>
<proteinExistence type="predicted"/>
<keyword evidence="5" id="KW-1185">Reference proteome</keyword>
<dbReference type="PANTHER" id="PTHR47447:SF17">
    <property type="entry name" value="OS12G0638900 PROTEIN"/>
    <property type="match status" value="1"/>
</dbReference>
<dbReference type="STRING" id="1882483.A0A317XP12"/>
<dbReference type="InParanoid" id="A0A317XP12"/>
<evidence type="ECO:0000313" key="4">
    <source>
        <dbReference type="EMBL" id="PWY99831.1"/>
    </source>
</evidence>
<feature type="compositionally biased region" description="Low complexity" evidence="2">
    <location>
        <begin position="456"/>
        <end position="469"/>
    </location>
</feature>
<evidence type="ECO:0000256" key="2">
    <source>
        <dbReference type="SAM" id="MobiDB-lite"/>
    </source>
</evidence>
<feature type="compositionally biased region" description="Polar residues" evidence="2">
    <location>
        <begin position="37"/>
        <end position="50"/>
    </location>
</feature>
<dbReference type="OrthoDB" id="185373at2759"/>
<evidence type="ECO:0000256" key="1">
    <source>
        <dbReference type="ARBA" id="ARBA00022737"/>
    </source>
</evidence>
<dbReference type="InterPro" id="IPR011990">
    <property type="entry name" value="TPR-like_helical_dom_sf"/>
</dbReference>
<protein>
    <recommendedName>
        <fullName evidence="3">Pentatricopeptide repeat-containing protein-mitochondrial domain-containing protein</fullName>
    </recommendedName>
</protein>
<feature type="region of interest" description="Disordered" evidence="2">
    <location>
        <begin position="714"/>
        <end position="751"/>
    </location>
</feature>
<dbReference type="Pfam" id="PF23276">
    <property type="entry name" value="TPR_24"/>
    <property type="match status" value="1"/>
</dbReference>
<accession>A0A317XP12</accession>
<name>A0A317XP12_9BASI</name>
<evidence type="ECO:0000259" key="3">
    <source>
        <dbReference type="Pfam" id="PF23276"/>
    </source>
</evidence>
<feature type="region of interest" description="Disordered" evidence="2">
    <location>
        <begin position="351"/>
        <end position="372"/>
    </location>
</feature>
<organism evidence="4 5">
    <name type="scientific">Testicularia cyperi</name>
    <dbReference type="NCBI Taxonomy" id="1882483"/>
    <lineage>
        <taxon>Eukaryota</taxon>
        <taxon>Fungi</taxon>
        <taxon>Dikarya</taxon>
        <taxon>Basidiomycota</taxon>
        <taxon>Ustilaginomycotina</taxon>
        <taxon>Ustilaginomycetes</taxon>
        <taxon>Ustilaginales</taxon>
        <taxon>Anthracoideaceae</taxon>
        <taxon>Testicularia</taxon>
    </lineage>
</organism>
<dbReference type="Proteomes" id="UP000246740">
    <property type="component" value="Unassembled WGS sequence"/>
</dbReference>
<sequence>MLGRIRPRLAVLAREQTVIVNSEVPKVSSRVSFLAKRQSSSSSRTDTLAQSRDADASERTSIYPASRASTRRNPHAAPLFRNFKDGVRTAGPSQSKGGAKPPSNLSLLLKSTTTDPVLKPLYQSLGRAADAYDAAQAVNICEAIAKHKQQVASEDGGRVTFEPREKTVFLALLRALGHHGHLQEVRAVLDDMLHCGFDLCLASLNSLLEAAVVSADVQAIDDALDRIAQLPSSSTRSSSSSLQSSDKLSDMVFTSGTEQLARQSTTFELAPEYTRNWDATTCAHLIESACQNHNLEYALAVLTTSHRLDESLPHESLIHVIGLCLHSQEFRLAIELADTIESGELAYANDSDLSCQDGSTDPRPLSETSSGRVARRLPPSLWISILRSCAEGGYMAGTELAWHRGVVQGLLVPDEGLILSVLALAAKEGSVQMAKVCLQQLDPSFDPENVSGLAATPTTSSPRPPQSLTASARMTSASVPFALQEWHLAPLFEAQCSSRDFEGALRTLCSFRHRALPISNRTTSRISTAIYPDSDALHKAYAALAKAATDPTFGTCIEAVNAVLNAAIWMGESTVAVDIYRAIPEWHAIAEGNEEVKFIQPDLHTFNTILNLCIDTSDRELGGEVLAHLNRLPLRPDATTYERMTLLCLTQNEYEDAFGFMEEAKSHNMVPSRKSYEGLIRKCFAAKDDRWKRVLEDMCEAGHNVSRRLQAELYSDSDGDGDGDGDGRFSHRYAPRLGAKETRPRRTAFLR</sequence>